<feature type="chain" id="PRO_5029907988" evidence="1">
    <location>
        <begin position="22"/>
        <end position="156"/>
    </location>
</feature>
<reference evidence="2 3" key="1">
    <citation type="journal article" date="2019" name="Genome Biol. Evol.">
        <title>Insights into the evolution of the New World diploid cottons (Gossypium, subgenus Houzingenia) based on genome sequencing.</title>
        <authorList>
            <person name="Grover C.E."/>
            <person name="Arick M.A. 2nd"/>
            <person name="Thrash A."/>
            <person name="Conover J.L."/>
            <person name="Sanders W.S."/>
            <person name="Peterson D.G."/>
            <person name="Frelichowski J.E."/>
            <person name="Scheffler J.A."/>
            <person name="Scheffler B.E."/>
            <person name="Wendel J.F."/>
        </authorList>
    </citation>
    <scope>NUCLEOTIDE SEQUENCE [LARGE SCALE GENOMIC DNA]</scope>
    <source>
        <strain evidence="2">157</strain>
        <tissue evidence="2">Leaf</tissue>
    </source>
</reference>
<protein>
    <submittedName>
        <fullName evidence="2">Uncharacterized protein</fullName>
    </submittedName>
</protein>
<dbReference type="Proteomes" id="UP000593572">
    <property type="component" value="Unassembled WGS sequence"/>
</dbReference>
<dbReference type="AntiFam" id="ANF00039">
    <property type="entry name" value="Antisense to SRP RNA"/>
</dbReference>
<evidence type="ECO:0000313" key="3">
    <source>
        <dbReference type="Proteomes" id="UP000593572"/>
    </source>
</evidence>
<sequence length="156" mass="17487">MHRSVMSGKFLLLCETILTQCLRLQENMERTLPGGRGPSSCYSVVPPGLLELIYKEANDHMALMKEAKAWNFQGYCTCLLIWAKNLRGFRCSVKPASRSALASKNHEARAFAQDSRFRLITLNGRAWNTHAWILPRGPNHHPATSLPPLGSQARVT</sequence>
<organism evidence="2 3">
    <name type="scientific">Gossypium lobatum</name>
    <dbReference type="NCBI Taxonomy" id="34289"/>
    <lineage>
        <taxon>Eukaryota</taxon>
        <taxon>Viridiplantae</taxon>
        <taxon>Streptophyta</taxon>
        <taxon>Embryophyta</taxon>
        <taxon>Tracheophyta</taxon>
        <taxon>Spermatophyta</taxon>
        <taxon>Magnoliopsida</taxon>
        <taxon>eudicotyledons</taxon>
        <taxon>Gunneridae</taxon>
        <taxon>Pentapetalae</taxon>
        <taxon>rosids</taxon>
        <taxon>malvids</taxon>
        <taxon>Malvales</taxon>
        <taxon>Malvaceae</taxon>
        <taxon>Malvoideae</taxon>
        <taxon>Gossypium</taxon>
    </lineage>
</organism>
<keyword evidence="1" id="KW-0732">Signal</keyword>
<name>A0A7J8LM26_9ROSI</name>
<evidence type="ECO:0000313" key="2">
    <source>
        <dbReference type="EMBL" id="MBA0553459.1"/>
    </source>
</evidence>
<dbReference type="AlphaFoldDB" id="A0A7J8LM26"/>
<evidence type="ECO:0000256" key="1">
    <source>
        <dbReference type="SAM" id="SignalP"/>
    </source>
</evidence>
<gene>
    <name evidence="2" type="ORF">Golob_012640</name>
</gene>
<comment type="caution">
    <text evidence="2">The sequence shown here is derived from an EMBL/GenBank/DDBJ whole genome shotgun (WGS) entry which is preliminary data.</text>
</comment>
<dbReference type="EMBL" id="JABEZX010000004">
    <property type="protein sequence ID" value="MBA0553459.1"/>
    <property type="molecule type" value="Genomic_DNA"/>
</dbReference>
<keyword evidence="3" id="KW-1185">Reference proteome</keyword>
<proteinExistence type="predicted"/>
<accession>A0A7J8LM26</accession>
<feature type="signal peptide" evidence="1">
    <location>
        <begin position="1"/>
        <end position="21"/>
    </location>
</feature>